<dbReference type="eggNOG" id="COG0830">
    <property type="taxonomic scope" value="Bacteria"/>
</dbReference>
<dbReference type="PANTHER" id="PTHR33620:SF1">
    <property type="entry name" value="UREASE ACCESSORY PROTEIN F"/>
    <property type="match status" value="1"/>
</dbReference>
<keyword evidence="1 3" id="KW-0996">Nickel insertion</keyword>
<name>A0A017SU31_9BACT</name>
<comment type="subcellular location">
    <subcellularLocation>
        <location evidence="3">Cytoplasm</location>
    </subcellularLocation>
</comment>
<organism evidence="4 5">
    <name type="scientific">Chondromyces apiculatus DSM 436</name>
    <dbReference type="NCBI Taxonomy" id="1192034"/>
    <lineage>
        <taxon>Bacteria</taxon>
        <taxon>Pseudomonadati</taxon>
        <taxon>Myxococcota</taxon>
        <taxon>Polyangia</taxon>
        <taxon>Polyangiales</taxon>
        <taxon>Polyangiaceae</taxon>
        <taxon>Chondromyces</taxon>
    </lineage>
</organism>
<keyword evidence="3" id="KW-0963">Cytoplasm</keyword>
<dbReference type="HAMAP" id="MF_01385">
    <property type="entry name" value="UreF"/>
    <property type="match status" value="1"/>
</dbReference>
<evidence type="ECO:0000256" key="1">
    <source>
        <dbReference type="ARBA" id="ARBA00022988"/>
    </source>
</evidence>
<dbReference type="GO" id="GO:0005737">
    <property type="term" value="C:cytoplasm"/>
    <property type="evidence" value="ECO:0007669"/>
    <property type="project" value="UniProtKB-SubCell"/>
</dbReference>
<comment type="similarity">
    <text evidence="3">Belongs to the UreF family.</text>
</comment>
<dbReference type="OrthoDB" id="9798772at2"/>
<keyword evidence="2 3" id="KW-0143">Chaperone</keyword>
<comment type="subunit">
    <text evidence="3">UreD, UreF and UreG form a complex that acts as a GTP-hydrolysis-dependent molecular chaperone, activating the urease apoprotein by helping to assemble the nickel containing metallocenter of UreC. The UreE protein probably delivers the nickel.</text>
</comment>
<accession>A0A017SU31</accession>
<dbReference type="Pfam" id="PF01730">
    <property type="entry name" value="UreF"/>
    <property type="match status" value="1"/>
</dbReference>
<keyword evidence="5" id="KW-1185">Reference proteome</keyword>
<dbReference type="InterPro" id="IPR002639">
    <property type="entry name" value="UreF"/>
</dbReference>
<dbReference type="GO" id="GO:0016151">
    <property type="term" value="F:nickel cation binding"/>
    <property type="evidence" value="ECO:0007669"/>
    <property type="project" value="UniProtKB-UniRule"/>
</dbReference>
<dbReference type="PIRSF" id="PIRSF009467">
    <property type="entry name" value="Ureas_acces_UreF"/>
    <property type="match status" value="1"/>
</dbReference>
<dbReference type="InterPro" id="IPR038277">
    <property type="entry name" value="UreF_sf"/>
</dbReference>
<dbReference type="EMBL" id="ASRX01000136">
    <property type="protein sequence ID" value="EYF00085.1"/>
    <property type="molecule type" value="Genomic_DNA"/>
</dbReference>
<comment type="function">
    <text evidence="3">Required for maturation of urease via the functional incorporation of the urease nickel metallocenter.</text>
</comment>
<evidence type="ECO:0000313" key="4">
    <source>
        <dbReference type="EMBL" id="EYF00085.1"/>
    </source>
</evidence>
<dbReference type="STRING" id="1192034.CAP_1389"/>
<evidence type="ECO:0000256" key="2">
    <source>
        <dbReference type="ARBA" id="ARBA00023186"/>
    </source>
</evidence>
<protein>
    <recommendedName>
        <fullName evidence="3">Urease accessory protein UreF</fullName>
    </recommendedName>
</protein>
<dbReference type="RefSeq" id="WP_044252346.1">
    <property type="nucleotide sequence ID" value="NZ_ASRX01000136.1"/>
</dbReference>
<sequence length="221" mass="22991">MTSALLLLQLADSAFPTGGFAHSGGLEAATQLGEIAGAQGLERTLIQSLHQAARASLPLVLAAHADPSRLAELDHLCDAFTTGAVANRASRAQGRAWLAAAAAAFGIPALGDLRRTLRASLDPGHLAPVFGAVTAHLALARADAALLFLFLHLRGMVSSAVRLGLVGPLEAQSLQARLAPTLETLRARADGLTEADLATTAPLLDLFQCHHDNLYSRLFSS</sequence>
<evidence type="ECO:0000256" key="3">
    <source>
        <dbReference type="HAMAP-Rule" id="MF_01385"/>
    </source>
</evidence>
<dbReference type="Proteomes" id="UP000019678">
    <property type="component" value="Unassembled WGS sequence"/>
</dbReference>
<comment type="caution">
    <text evidence="4">The sequence shown here is derived from an EMBL/GenBank/DDBJ whole genome shotgun (WGS) entry which is preliminary data.</text>
</comment>
<dbReference type="Gene3D" id="1.10.4190.10">
    <property type="entry name" value="Urease accessory protein UreF"/>
    <property type="match status" value="1"/>
</dbReference>
<proteinExistence type="inferred from homology"/>
<dbReference type="AlphaFoldDB" id="A0A017SU31"/>
<evidence type="ECO:0000313" key="5">
    <source>
        <dbReference type="Proteomes" id="UP000019678"/>
    </source>
</evidence>
<reference evidence="4 5" key="1">
    <citation type="submission" date="2013-05" db="EMBL/GenBank/DDBJ databases">
        <title>Genome assembly of Chondromyces apiculatus DSM 436.</title>
        <authorList>
            <person name="Sharma G."/>
            <person name="Khatri I."/>
            <person name="Kaur C."/>
            <person name="Mayilraj S."/>
            <person name="Subramanian S."/>
        </authorList>
    </citation>
    <scope>NUCLEOTIDE SEQUENCE [LARGE SCALE GENOMIC DNA]</scope>
    <source>
        <strain evidence="4 5">DSM 436</strain>
    </source>
</reference>
<gene>
    <name evidence="3" type="primary">ureF</name>
    <name evidence="4" type="ORF">CAP_1389</name>
</gene>
<dbReference type="PANTHER" id="PTHR33620">
    <property type="entry name" value="UREASE ACCESSORY PROTEIN F"/>
    <property type="match status" value="1"/>
</dbReference>